<feature type="compositionally biased region" description="Polar residues" evidence="2">
    <location>
        <begin position="253"/>
        <end position="263"/>
    </location>
</feature>
<dbReference type="GO" id="GO:0031011">
    <property type="term" value="C:Ino80 complex"/>
    <property type="evidence" value="ECO:0000318"/>
    <property type="project" value="GO_Central"/>
</dbReference>
<feature type="region of interest" description="Disordered" evidence="2">
    <location>
        <begin position="409"/>
        <end position="488"/>
    </location>
</feature>
<dbReference type="PANTHER" id="PTHR21561:SF12">
    <property type="entry name" value="INO80 COMPLEX SUBUNIT B"/>
    <property type="match status" value="1"/>
</dbReference>
<protein>
    <recommendedName>
        <fullName evidence="3">INO80 complex subunit B-like conserved region domain-containing protein</fullName>
    </recommendedName>
</protein>
<feature type="compositionally biased region" description="Basic and acidic residues" evidence="2">
    <location>
        <begin position="330"/>
        <end position="345"/>
    </location>
</feature>
<feature type="compositionally biased region" description="Low complexity" evidence="2">
    <location>
        <begin position="269"/>
        <end position="281"/>
    </location>
</feature>
<dbReference type="OMA" id="REDERMD"/>
<dbReference type="AlphaFoldDB" id="W1P6V3"/>
<dbReference type="STRING" id="13333.W1P6V3"/>
<dbReference type="KEGG" id="atr:18430816"/>
<dbReference type="GO" id="GO:0006338">
    <property type="term" value="P:chromatin remodeling"/>
    <property type="evidence" value="ECO:0007669"/>
    <property type="project" value="InterPro"/>
</dbReference>
<reference evidence="5" key="1">
    <citation type="journal article" date="2013" name="Science">
        <title>The Amborella genome and the evolution of flowering plants.</title>
        <authorList>
            <consortium name="Amborella Genome Project"/>
        </authorList>
    </citation>
    <scope>NUCLEOTIDE SEQUENCE [LARGE SCALE GENOMIC DNA]</scope>
</reference>
<dbReference type="EMBL" id="KI394487">
    <property type="protein sequence ID" value="ERN02695.1"/>
    <property type="molecule type" value="Genomic_DNA"/>
</dbReference>
<feature type="compositionally biased region" description="Polar residues" evidence="2">
    <location>
        <begin position="346"/>
        <end position="366"/>
    </location>
</feature>
<evidence type="ECO:0000256" key="1">
    <source>
        <dbReference type="SAM" id="Coils"/>
    </source>
</evidence>
<feature type="compositionally biased region" description="Basic residues" evidence="2">
    <location>
        <begin position="14"/>
        <end position="28"/>
    </location>
</feature>
<evidence type="ECO:0000256" key="2">
    <source>
        <dbReference type="SAM" id="MobiDB-lite"/>
    </source>
</evidence>
<keyword evidence="1" id="KW-0175">Coiled coil</keyword>
<name>W1P6V3_AMBTC</name>
<dbReference type="SMART" id="SM01406">
    <property type="entry name" value="PAPA-1"/>
    <property type="match status" value="1"/>
</dbReference>
<proteinExistence type="predicted"/>
<feature type="region of interest" description="Disordered" evidence="2">
    <location>
        <begin position="579"/>
        <end position="610"/>
    </location>
</feature>
<dbReference type="InterPro" id="IPR006880">
    <property type="entry name" value="INO80B_C"/>
</dbReference>
<evidence type="ECO:0000313" key="4">
    <source>
        <dbReference type="EMBL" id="ERN02695.1"/>
    </source>
</evidence>
<gene>
    <name evidence="4" type="ORF">AMTR_s00085p00107610</name>
</gene>
<dbReference type="eggNOG" id="ENOG502RRN5">
    <property type="taxonomic scope" value="Eukaryota"/>
</dbReference>
<dbReference type="Pfam" id="PF04795">
    <property type="entry name" value="PAPA-1"/>
    <property type="match status" value="1"/>
</dbReference>
<feature type="compositionally biased region" description="Basic and acidic residues" evidence="2">
    <location>
        <begin position="104"/>
        <end position="117"/>
    </location>
</feature>
<dbReference type="CDD" id="cd23021">
    <property type="entry name" value="zf-HIT_IN80B"/>
    <property type="match status" value="1"/>
</dbReference>
<sequence>MEHTEGLDFNTVKGVRKPRTFSSRKPRIGSHSFRTEYDCDRTSPSDSPPDTGATHIGSSSENLGKHLSDDDGYDNNGYEVQGKSNLHDGSLQYEASNEYAPADYAKREKGRFSQKTNFDDIENHIRMQYEREHNEGYGGYEKTVHDCTGDGGLNHRMSISRGSNSNGQGKFGSTTRCSEGVLAPAKRNRPNWRDVKLQPLDAVGPEPFKGGLDKQGSFSEAGARQVLPQEDPSPQGNRPTKVKLKVGGITHTIHANQTGNDGSTRPRYSDGSSSVKPPSHSSDIRRRKKLIIQDNSEDEYDYPPRLGKEKNLSEVSRMDATTSSSTHSRSKIESHSIRDTTKTSEESNSVMQTQKPAEVLSSQTVRKSARVPKRRVLDGDYVEDNNETDAFYRKNRVSTKRVVDCAFGDDYEEATPQRRSSRAPKGRRVEEGHEEDEVYYVTHHSKQRKRNKLVGKVGEVIYQEDDEEATSANDFDGNSGSKKRNKKQEFVDYLDDDKKELPLTARQRALQSSKVANPEATTNLMAFPDGLPMTGRRRQKEKLSEVEQQLKKAEAAQRRRMQVEKAAKEIQAEAIRKILGNDPSREKRRDKLRKKQDGKAREKATASRDLESNSVRWVTGPCGTIVSFSEDAGLPSIFKSTKCSYPPPREKCAVPSCTNDYKYRDSKSNLPLCSLQCYRAVHNEMLPVTSC</sequence>
<dbReference type="Proteomes" id="UP000017836">
    <property type="component" value="Unassembled WGS sequence"/>
</dbReference>
<keyword evidence="5" id="KW-1185">Reference proteome</keyword>
<feature type="coiled-coil region" evidence="1">
    <location>
        <begin position="536"/>
        <end position="573"/>
    </location>
</feature>
<feature type="domain" description="INO80 complex subunit B-like conserved region" evidence="3">
    <location>
        <begin position="547"/>
        <end position="632"/>
    </location>
</feature>
<feature type="compositionally biased region" description="Polar residues" evidence="2">
    <location>
        <begin position="160"/>
        <end position="177"/>
    </location>
</feature>
<dbReference type="PANTHER" id="PTHR21561">
    <property type="entry name" value="INO80 COMPLEX SUBUNIT B"/>
    <property type="match status" value="1"/>
</dbReference>
<evidence type="ECO:0000313" key="5">
    <source>
        <dbReference type="Proteomes" id="UP000017836"/>
    </source>
</evidence>
<dbReference type="Pfam" id="PF04438">
    <property type="entry name" value="zf-HIT"/>
    <property type="match status" value="1"/>
</dbReference>
<feature type="region of interest" description="Disordered" evidence="2">
    <location>
        <begin position="1"/>
        <end position="117"/>
    </location>
</feature>
<feature type="compositionally biased region" description="Basic residues" evidence="2">
    <location>
        <begin position="443"/>
        <end position="453"/>
    </location>
</feature>
<dbReference type="InterPro" id="IPR007529">
    <property type="entry name" value="Znf_HIT"/>
</dbReference>
<feature type="compositionally biased region" description="Basic and acidic residues" evidence="2">
    <location>
        <begin position="583"/>
        <end position="610"/>
    </location>
</feature>
<dbReference type="InterPro" id="IPR029523">
    <property type="entry name" value="INO80B/Ies2"/>
</dbReference>
<feature type="region of interest" description="Disordered" evidence="2">
    <location>
        <begin position="160"/>
        <end position="371"/>
    </location>
</feature>
<dbReference type="Gramene" id="ERN02695">
    <property type="protein sequence ID" value="ERN02695"/>
    <property type="gene ID" value="AMTR_s00085p00107610"/>
</dbReference>
<feature type="compositionally biased region" description="Polar residues" evidence="2">
    <location>
        <begin position="470"/>
        <end position="480"/>
    </location>
</feature>
<dbReference type="HOGENOM" id="CLU_025232_0_0_1"/>
<organism evidence="4 5">
    <name type="scientific">Amborella trichopoda</name>
    <dbReference type="NCBI Taxonomy" id="13333"/>
    <lineage>
        <taxon>Eukaryota</taxon>
        <taxon>Viridiplantae</taxon>
        <taxon>Streptophyta</taxon>
        <taxon>Embryophyta</taxon>
        <taxon>Tracheophyta</taxon>
        <taxon>Spermatophyta</taxon>
        <taxon>Magnoliopsida</taxon>
        <taxon>Amborellales</taxon>
        <taxon>Amborellaceae</taxon>
        <taxon>Amborella</taxon>
    </lineage>
</organism>
<feature type="compositionally biased region" description="Basic and acidic residues" evidence="2">
    <location>
        <begin position="33"/>
        <end position="43"/>
    </location>
</feature>
<accession>W1P6V3</accession>
<dbReference type="OrthoDB" id="2021186at2759"/>
<evidence type="ECO:0000259" key="3">
    <source>
        <dbReference type="SMART" id="SM01406"/>
    </source>
</evidence>